<name>A0ABD0PLM1_CIRMR</name>
<keyword evidence="3" id="KW-1185">Reference proteome</keyword>
<reference evidence="2 3" key="1">
    <citation type="submission" date="2024-05" db="EMBL/GenBank/DDBJ databases">
        <title>Genome sequencing and assembly of Indian major carp, Cirrhinus mrigala (Hamilton, 1822).</title>
        <authorList>
            <person name="Mohindra V."/>
            <person name="Chowdhury L.M."/>
            <person name="Lal K."/>
            <person name="Jena J.K."/>
        </authorList>
    </citation>
    <scope>NUCLEOTIDE SEQUENCE [LARGE SCALE GENOMIC DNA]</scope>
    <source>
        <strain evidence="2">CM1030</strain>
        <tissue evidence="2">Blood</tissue>
    </source>
</reference>
<evidence type="ECO:0000313" key="2">
    <source>
        <dbReference type="EMBL" id="KAL0174944.1"/>
    </source>
</evidence>
<gene>
    <name evidence="2" type="ORF">M9458_030912</name>
</gene>
<accession>A0ABD0PLM1</accession>
<feature type="region of interest" description="Disordered" evidence="1">
    <location>
        <begin position="31"/>
        <end position="57"/>
    </location>
</feature>
<dbReference type="Proteomes" id="UP001529510">
    <property type="component" value="Unassembled WGS sequence"/>
</dbReference>
<comment type="caution">
    <text evidence="2">The sequence shown here is derived from an EMBL/GenBank/DDBJ whole genome shotgun (WGS) entry which is preliminary data.</text>
</comment>
<evidence type="ECO:0000256" key="1">
    <source>
        <dbReference type="SAM" id="MobiDB-lite"/>
    </source>
</evidence>
<feature type="compositionally biased region" description="Polar residues" evidence="1">
    <location>
        <begin position="36"/>
        <end position="54"/>
    </location>
</feature>
<proteinExistence type="predicted"/>
<protein>
    <submittedName>
        <fullName evidence="2">Uncharacterized protein</fullName>
    </submittedName>
</protein>
<feature type="non-terminal residue" evidence="2">
    <location>
        <position position="140"/>
    </location>
</feature>
<dbReference type="EMBL" id="JAMKFB020000015">
    <property type="protein sequence ID" value="KAL0174944.1"/>
    <property type="molecule type" value="Genomic_DNA"/>
</dbReference>
<sequence>MMSLRQRHIDPQLAMGSQRLVESCLALGGQEGEGSLYSSRSRTALRQARSQSFGQFDAPGLPPLSSAVSHPAIYSASSSHAPHSSSIATAPHASHYHSSHFQPMDTIPDLPYDASPERPRRSGSYGYHFALCLFCASHLV</sequence>
<evidence type="ECO:0000313" key="3">
    <source>
        <dbReference type="Proteomes" id="UP001529510"/>
    </source>
</evidence>
<dbReference type="AlphaFoldDB" id="A0ABD0PLM1"/>
<feature type="compositionally biased region" description="Low complexity" evidence="1">
    <location>
        <begin position="75"/>
        <end position="93"/>
    </location>
</feature>
<organism evidence="2 3">
    <name type="scientific">Cirrhinus mrigala</name>
    <name type="common">Mrigala</name>
    <dbReference type="NCBI Taxonomy" id="683832"/>
    <lineage>
        <taxon>Eukaryota</taxon>
        <taxon>Metazoa</taxon>
        <taxon>Chordata</taxon>
        <taxon>Craniata</taxon>
        <taxon>Vertebrata</taxon>
        <taxon>Euteleostomi</taxon>
        <taxon>Actinopterygii</taxon>
        <taxon>Neopterygii</taxon>
        <taxon>Teleostei</taxon>
        <taxon>Ostariophysi</taxon>
        <taxon>Cypriniformes</taxon>
        <taxon>Cyprinidae</taxon>
        <taxon>Labeoninae</taxon>
        <taxon>Labeonini</taxon>
        <taxon>Cirrhinus</taxon>
    </lineage>
</organism>
<feature type="region of interest" description="Disordered" evidence="1">
    <location>
        <begin position="75"/>
        <end position="100"/>
    </location>
</feature>